<organism evidence="1 2">
    <name type="scientific">Pseudoalteromonas citrea</name>
    <dbReference type="NCBI Taxonomy" id="43655"/>
    <lineage>
        <taxon>Bacteria</taxon>
        <taxon>Pseudomonadati</taxon>
        <taxon>Pseudomonadota</taxon>
        <taxon>Gammaproteobacteria</taxon>
        <taxon>Alteromonadales</taxon>
        <taxon>Pseudoalteromonadaceae</taxon>
        <taxon>Pseudoalteromonas</taxon>
    </lineage>
</organism>
<dbReference type="EMBL" id="AHBZ03000027">
    <property type="protein sequence ID" value="KAF7764227.1"/>
    <property type="molecule type" value="Genomic_DNA"/>
</dbReference>
<reference evidence="1" key="1">
    <citation type="journal article" date="2012" name="J. Bacteriol.">
        <title>Genome sequences of type strains of seven species of the marine bacterium Pseudoalteromonas.</title>
        <authorList>
            <person name="Xie B.B."/>
            <person name="Shu Y.L."/>
            <person name="Qin Q.L."/>
            <person name="Rong J.C."/>
            <person name="Zhang X.Y."/>
            <person name="Chen X.L."/>
            <person name="Shi M."/>
            <person name="He H.L."/>
            <person name="Zhou B.C."/>
            <person name="Zhang Y.Z."/>
        </authorList>
    </citation>
    <scope>NUCLEOTIDE SEQUENCE</scope>
    <source>
        <strain evidence="1">DSM 8771</strain>
    </source>
</reference>
<name>A0AAD4AE50_9GAMM</name>
<accession>A0AAD4AE50</accession>
<dbReference type="Proteomes" id="UP000016487">
    <property type="component" value="Unassembled WGS sequence"/>
</dbReference>
<dbReference type="AlphaFoldDB" id="A0AAD4AE50"/>
<reference evidence="1" key="2">
    <citation type="submission" date="2015-03" db="EMBL/GenBank/DDBJ databases">
        <title>Genome sequence of Pseudoalteromonas citrea.</title>
        <authorList>
            <person name="Xie B.-B."/>
            <person name="Rong J.-C."/>
            <person name="Qin Q.-L."/>
            <person name="Zhang Y.-Z."/>
        </authorList>
    </citation>
    <scope>NUCLEOTIDE SEQUENCE</scope>
    <source>
        <strain evidence="1">DSM 8771</strain>
    </source>
</reference>
<gene>
    <name evidence="1" type="ORF">PCIT_b0166</name>
</gene>
<protein>
    <submittedName>
        <fullName evidence="1">Uncharacterized protein</fullName>
    </submittedName>
</protein>
<sequence>MQLGYFTFVTQEKLKPNTINTAAAHSRQNQHPVIYITAY</sequence>
<evidence type="ECO:0000313" key="2">
    <source>
        <dbReference type="Proteomes" id="UP000016487"/>
    </source>
</evidence>
<evidence type="ECO:0000313" key="1">
    <source>
        <dbReference type="EMBL" id="KAF7764227.1"/>
    </source>
</evidence>
<proteinExistence type="predicted"/>
<comment type="caution">
    <text evidence="1">The sequence shown here is derived from an EMBL/GenBank/DDBJ whole genome shotgun (WGS) entry which is preliminary data.</text>
</comment>